<comment type="pathway">
    <text evidence="3">Amino-acid biosynthesis; L-isoleucine biosynthesis; L-isoleucine from 2-oxobutanoate: step 4/4.</text>
</comment>
<evidence type="ECO:0000313" key="17">
    <source>
        <dbReference type="EMBL" id="AHX11809.1"/>
    </source>
</evidence>
<comment type="cofactor">
    <cofactor evidence="1 16">
        <name>pyridoxal 5'-phosphate</name>
        <dbReference type="ChEBI" id="CHEBI:597326"/>
    </cofactor>
</comment>
<dbReference type="PANTHER" id="PTHR42743:SF10">
    <property type="entry name" value="D-ALANINE AMINOTRANSFERASE"/>
    <property type="match status" value="1"/>
</dbReference>
<dbReference type="OrthoDB" id="9805628at2"/>
<evidence type="ECO:0000256" key="11">
    <source>
        <dbReference type="ARBA" id="ARBA00023304"/>
    </source>
</evidence>
<dbReference type="PANTHER" id="PTHR42743">
    <property type="entry name" value="AMINO-ACID AMINOTRANSFERASE"/>
    <property type="match status" value="1"/>
</dbReference>
<dbReference type="Proteomes" id="UP000023755">
    <property type="component" value="Chromosome"/>
</dbReference>
<comment type="function">
    <text evidence="2">Acts on leucine, isoleucine and valine.</text>
</comment>
<name>X5HL28_9RICK</name>
<dbReference type="Pfam" id="PF01063">
    <property type="entry name" value="Aminotran_4"/>
    <property type="match status" value="1"/>
</dbReference>
<dbReference type="InterPro" id="IPR018300">
    <property type="entry name" value="Aminotrans_IV_CS"/>
</dbReference>
<evidence type="ECO:0000256" key="4">
    <source>
        <dbReference type="ARBA" id="ARBA00004931"/>
    </source>
</evidence>
<organism evidence="17 18">
    <name type="scientific">Neorickettsia helminthoeca str. Oregon</name>
    <dbReference type="NCBI Taxonomy" id="1286528"/>
    <lineage>
        <taxon>Bacteria</taxon>
        <taxon>Pseudomonadati</taxon>
        <taxon>Pseudomonadota</taxon>
        <taxon>Alphaproteobacteria</taxon>
        <taxon>Rickettsiales</taxon>
        <taxon>Anaplasmataceae</taxon>
        <taxon>Neorickettsia</taxon>
    </lineage>
</organism>
<keyword evidence="18" id="KW-1185">Reference proteome</keyword>
<dbReference type="Gene3D" id="3.20.10.10">
    <property type="entry name" value="D-amino Acid Aminotransferase, subunit A, domain 2"/>
    <property type="match status" value="1"/>
</dbReference>
<accession>X5HL28</accession>
<evidence type="ECO:0000256" key="1">
    <source>
        <dbReference type="ARBA" id="ARBA00001933"/>
    </source>
</evidence>
<keyword evidence="17" id="KW-0808">Transferase</keyword>
<evidence type="ECO:0000256" key="14">
    <source>
        <dbReference type="ARBA" id="ARBA00049229"/>
    </source>
</evidence>
<dbReference type="PROSITE" id="PS00770">
    <property type="entry name" value="AA_TRANSFER_CLASS_4"/>
    <property type="match status" value="1"/>
</dbReference>
<comment type="catalytic activity">
    <reaction evidence="13">
        <text>L-isoleucine + 2-oxoglutarate = (S)-3-methyl-2-oxopentanoate + L-glutamate</text>
        <dbReference type="Rhea" id="RHEA:24801"/>
        <dbReference type="ChEBI" id="CHEBI:16810"/>
        <dbReference type="ChEBI" id="CHEBI:29985"/>
        <dbReference type="ChEBI" id="CHEBI:35146"/>
        <dbReference type="ChEBI" id="CHEBI:58045"/>
        <dbReference type="EC" id="2.6.1.42"/>
    </reaction>
</comment>
<dbReference type="RefSeq" id="WP_084473319.1">
    <property type="nucleotide sequence ID" value="NZ_CP007481.1"/>
</dbReference>
<dbReference type="EC" id="2.6.1.42" evidence="7"/>
<comment type="pathway">
    <text evidence="4">Amino-acid biosynthesis; L-valine biosynthesis; L-valine from pyruvate: step 4/4.</text>
</comment>
<gene>
    <name evidence="17" type="ORF">NHE_0890</name>
</gene>
<dbReference type="GO" id="GO:0005829">
    <property type="term" value="C:cytosol"/>
    <property type="evidence" value="ECO:0007669"/>
    <property type="project" value="TreeGrafter"/>
</dbReference>
<evidence type="ECO:0000256" key="5">
    <source>
        <dbReference type="ARBA" id="ARBA00005072"/>
    </source>
</evidence>
<keyword evidence="11" id="KW-0100">Branched-chain amino acid biosynthesis</keyword>
<evidence type="ECO:0000256" key="8">
    <source>
        <dbReference type="ARBA" id="ARBA00014472"/>
    </source>
</evidence>
<dbReference type="KEGG" id="nhm:NHE_0890"/>
<evidence type="ECO:0000256" key="2">
    <source>
        <dbReference type="ARBA" id="ARBA00003109"/>
    </source>
</evidence>
<dbReference type="AlphaFoldDB" id="X5HL28"/>
<dbReference type="InterPro" id="IPR001544">
    <property type="entry name" value="Aminotrans_IV"/>
</dbReference>
<keyword evidence="9" id="KW-0028">Amino-acid biosynthesis</keyword>
<dbReference type="EMBL" id="CP007481">
    <property type="protein sequence ID" value="AHX11809.1"/>
    <property type="molecule type" value="Genomic_DNA"/>
</dbReference>
<evidence type="ECO:0000256" key="15">
    <source>
        <dbReference type="RuleBase" id="RU004106"/>
    </source>
</evidence>
<dbReference type="FunFam" id="3.20.10.10:FF:000002">
    <property type="entry name" value="D-alanine aminotransferase"/>
    <property type="match status" value="1"/>
</dbReference>
<dbReference type="GO" id="GO:0009082">
    <property type="term" value="P:branched-chain amino acid biosynthetic process"/>
    <property type="evidence" value="ECO:0007669"/>
    <property type="project" value="UniProtKB-KW"/>
</dbReference>
<dbReference type="InterPro" id="IPR036038">
    <property type="entry name" value="Aminotransferase-like"/>
</dbReference>
<dbReference type="InterPro" id="IPR043131">
    <property type="entry name" value="BCAT-like_N"/>
</dbReference>
<comment type="similarity">
    <text evidence="6 15">Belongs to the class-IV pyridoxal-phosphate-dependent aminotransferase family.</text>
</comment>
<evidence type="ECO:0000256" key="10">
    <source>
        <dbReference type="ARBA" id="ARBA00022898"/>
    </source>
</evidence>
<dbReference type="GO" id="GO:0008652">
    <property type="term" value="P:amino acid biosynthetic process"/>
    <property type="evidence" value="ECO:0007669"/>
    <property type="project" value="UniProtKB-KW"/>
</dbReference>
<evidence type="ECO:0000256" key="12">
    <source>
        <dbReference type="ARBA" id="ARBA00048212"/>
    </source>
</evidence>
<protein>
    <recommendedName>
        <fullName evidence="8">Probable branched-chain-amino-acid aminotransferase</fullName>
        <ecNumber evidence="7">2.6.1.42</ecNumber>
    </recommendedName>
</protein>
<comment type="catalytic activity">
    <reaction evidence="14">
        <text>L-leucine + 2-oxoglutarate = 4-methyl-2-oxopentanoate + L-glutamate</text>
        <dbReference type="Rhea" id="RHEA:18321"/>
        <dbReference type="ChEBI" id="CHEBI:16810"/>
        <dbReference type="ChEBI" id="CHEBI:17865"/>
        <dbReference type="ChEBI" id="CHEBI:29985"/>
        <dbReference type="ChEBI" id="CHEBI:57427"/>
        <dbReference type="EC" id="2.6.1.42"/>
    </reaction>
</comment>
<evidence type="ECO:0000256" key="7">
    <source>
        <dbReference type="ARBA" id="ARBA00013053"/>
    </source>
</evidence>
<comment type="pathway">
    <text evidence="5">Amino-acid biosynthesis; L-leucine biosynthesis; L-leucine from 3-methyl-2-oxobutanoate: step 4/4.</text>
</comment>
<evidence type="ECO:0000256" key="13">
    <source>
        <dbReference type="ARBA" id="ARBA00048798"/>
    </source>
</evidence>
<comment type="catalytic activity">
    <reaction evidence="12">
        <text>L-valine + 2-oxoglutarate = 3-methyl-2-oxobutanoate + L-glutamate</text>
        <dbReference type="Rhea" id="RHEA:24813"/>
        <dbReference type="ChEBI" id="CHEBI:11851"/>
        <dbReference type="ChEBI" id="CHEBI:16810"/>
        <dbReference type="ChEBI" id="CHEBI:29985"/>
        <dbReference type="ChEBI" id="CHEBI:57762"/>
        <dbReference type="EC" id="2.6.1.42"/>
    </reaction>
</comment>
<keyword evidence="10 16" id="KW-0663">Pyridoxal phosphate</keyword>
<dbReference type="STRING" id="1286528.NHE_0890"/>
<dbReference type="Gene3D" id="3.30.470.10">
    <property type="match status" value="1"/>
</dbReference>
<evidence type="ECO:0000256" key="6">
    <source>
        <dbReference type="ARBA" id="ARBA00009320"/>
    </source>
</evidence>
<reference evidence="17 18" key="1">
    <citation type="submission" date="2014-03" db="EMBL/GenBank/DDBJ databases">
        <title>Sequencing and Comparison of Genomes and Transcriptome Profiles of Human Ehrlichiosis Agents.</title>
        <authorList>
            <person name="Lin M."/>
            <person name="Daugherty S.C."/>
            <person name="Nagaraj S."/>
            <person name="Cheng Z."/>
            <person name="Xiong Q."/>
            <person name="Lin F.-Y."/>
            <person name="Sengamalay N."/>
            <person name="Ott S."/>
            <person name="Godinez A."/>
            <person name="Tallon L.J."/>
            <person name="Sadzewicz L."/>
            <person name="Fraser C.M."/>
            <person name="Dunning Hotopp J.C."/>
            <person name="Rikihisa Y."/>
        </authorList>
    </citation>
    <scope>NUCLEOTIDE SEQUENCE [LARGE SCALE GENOMIC DNA]</scope>
    <source>
        <strain evidence="17 18">Oregon</strain>
    </source>
</reference>
<evidence type="ECO:0000313" key="18">
    <source>
        <dbReference type="Proteomes" id="UP000023755"/>
    </source>
</evidence>
<evidence type="ECO:0000256" key="3">
    <source>
        <dbReference type="ARBA" id="ARBA00004824"/>
    </source>
</evidence>
<evidence type="ECO:0000256" key="16">
    <source>
        <dbReference type="RuleBase" id="RU004516"/>
    </source>
</evidence>
<dbReference type="SUPFAM" id="SSF56752">
    <property type="entry name" value="D-aminoacid aminotransferase-like PLP-dependent enzymes"/>
    <property type="match status" value="1"/>
</dbReference>
<dbReference type="InterPro" id="IPR043132">
    <property type="entry name" value="BCAT-like_C"/>
</dbReference>
<dbReference type="HOGENOM" id="CLU_020844_4_1_5"/>
<proteinExistence type="inferred from homology"/>
<dbReference type="GO" id="GO:0004084">
    <property type="term" value="F:branched-chain-amino-acid transaminase activity"/>
    <property type="evidence" value="ECO:0007669"/>
    <property type="project" value="UniProtKB-EC"/>
</dbReference>
<dbReference type="InterPro" id="IPR050571">
    <property type="entry name" value="Class-IV_PLP-Dep_Aminotrnsfr"/>
</dbReference>
<sequence>MVTLRHGRISGVLPGREDVKQIVYLNSEYVPVEEAKISVNDRGFTFGDSIYEVTPVIHGVPIDFDLHIARLRDSCEKISIELPWIFYTDELGQIVNRLLSLNGAKKDYKLYIQISRGVAERNHILHEKVRPTVLVMLQQFVRPPRIQEGMAGFLVEDCRWAYRDIKSTSILANVLAKKAAFDAGASEAILYDTKPEGKIVTEGSSCNIFIVDKRNRVITHPVNSSILSGVTRHRVIQIAIAENLQVCEQVFTIEELLDANEVFATASGIFIRGIHKVGKSLIKYGEIGVITRMLEKLFNEYVDKQLCTPNETRTKTEDTTTNTKSYII</sequence>
<evidence type="ECO:0000256" key="9">
    <source>
        <dbReference type="ARBA" id="ARBA00022605"/>
    </source>
</evidence>
<keyword evidence="17" id="KW-0032">Aminotransferase</keyword>